<dbReference type="KEGG" id="mbur:EQU24_02770"/>
<keyword evidence="2" id="KW-1185">Reference proteome</keyword>
<dbReference type="RefSeq" id="WP_017840964.1">
    <property type="nucleotide sequence ID" value="NZ_CP035467.1"/>
</dbReference>
<proteinExistence type="predicted"/>
<dbReference type="EMBL" id="CP035467">
    <property type="protein sequence ID" value="QCW81292.1"/>
    <property type="molecule type" value="Genomic_DNA"/>
</dbReference>
<name>A0A4P9UJD3_METBY</name>
<dbReference type="Proteomes" id="UP000305881">
    <property type="component" value="Chromosome"/>
</dbReference>
<dbReference type="OrthoDB" id="8753706at2"/>
<organism evidence="1 2">
    <name type="scientific">Methylotuvimicrobium buryatense</name>
    <name type="common">Methylomicrobium buryatense</name>
    <dbReference type="NCBI Taxonomy" id="95641"/>
    <lineage>
        <taxon>Bacteria</taxon>
        <taxon>Pseudomonadati</taxon>
        <taxon>Pseudomonadota</taxon>
        <taxon>Gammaproteobacteria</taxon>
        <taxon>Methylococcales</taxon>
        <taxon>Methylococcaceae</taxon>
        <taxon>Methylotuvimicrobium</taxon>
    </lineage>
</organism>
<dbReference type="AlphaFoldDB" id="A0A4P9UJD3"/>
<sequence length="246" mass="27853">MSDVALLVAESPWFMPKDNFGQASGLPFFEGVKKILNSKLDDSHFNIYHSNFYDDTSLEQALDFLVQTRENKQILYLGGHGDGEYIADASIDKASDLIRDRGNNIKGLILSSCWGGKNDKVAAATQFGLNSKSNRVNWVNGPNWVLAYRYPVLWFESAMIETSIVYTMANAYMNGRLNSRQDILNKFIDALRPFSIEDIIGQDDETNKWDVSVKDTIRVWIRPQGSDIPSEVTESLFSELSEIQNY</sequence>
<accession>A0A4P9UJD3</accession>
<protein>
    <recommendedName>
        <fullName evidence="3">CHAT domain-containing protein</fullName>
    </recommendedName>
</protein>
<reference evidence="2" key="1">
    <citation type="journal article" date="2019" name="J. Bacteriol.">
        <title>A Mutagenic Screen Identifies a TonB-Dependent Receptor Required for the Lanthanide Metal Switch in the Type I Methanotroph 'Methylotuvimicrobium buryatense' 5GB1C.</title>
        <authorList>
            <person name="Groom J.D."/>
            <person name="Ford S.M."/>
            <person name="Pesesky M.W."/>
            <person name="Lidstrom M.E."/>
        </authorList>
    </citation>
    <scope>NUCLEOTIDE SEQUENCE [LARGE SCALE GENOMIC DNA]</scope>
    <source>
        <strain evidence="2">5GB1C</strain>
    </source>
</reference>
<evidence type="ECO:0000313" key="2">
    <source>
        <dbReference type="Proteomes" id="UP000305881"/>
    </source>
</evidence>
<gene>
    <name evidence="1" type="ORF">EQU24_02770</name>
</gene>
<evidence type="ECO:0000313" key="1">
    <source>
        <dbReference type="EMBL" id="QCW81292.1"/>
    </source>
</evidence>
<evidence type="ECO:0008006" key="3">
    <source>
        <dbReference type="Google" id="ProtNLM"/>
    </source>
</evidence>